<keyword evidence="1" id="KW-0675">Receptor</keyword>
<name>A0AAW1BZ48_CROAD</name>
<dbReference type="Proteomes" id="UP001474421">
    <property type="component" value="Unassembled WGS sequence"/>
</dbReference>
<dbReference type="EMBL" id="JAOTOJ010000002">
    <property type="protein sequence ID" value="KAK9406692.1"/>
    <property type="molecule type" value="Genomic_DNA"/>
</dbReference>
<organism evidence="1 2">
    <name type="scientific">Crotalus adamanteus</name>
    <name type="common">Eastern diamondback rattlesnake</name>
    <dbReference type="NCBI Taxonomy" id="8729"/>
    <lineage>
        <taxon>Eukaryota</taxon>
        <taxon>Metazoa</taxon>
        <taxon>Chordata</taxon>
        <taxon>Craniata</taxon>
        <taxon>Vertebrata</taxon>
        <taxon>Euteleostomi</taxon>
        <taxon>Lepidosauria</taxon>
        <taxon>Squamata</taxon>
        <taxon>Bifurcata</taxon>
        <taxon>Unidentata</taxon>
        <taxon>Episquamata</taxon>
        <taxon>Toxicofera</taxon>
        <taxon>Serpentes</taxon>
        <taxon>Colubroidea</taxon>
        <taxon>Viperidae</taxon>
        <taxon>Crotalinae</taxon>
        <taxon>Crotalus</taxon>
    </lineage>
</organism>
<comment type="caution">
    <text evidence="1">The sequence shown here is derived from an EMBL/GenBank/DDBJ whole genome shotgun (WGS) entry which is preliminary data.</text>
</comment>
<accession>A0AAW1BZ48</accession>
<evidence type="ECO:0000313" key="2">
    <source>
        <dbReference type="Proteomes" id="UP001474421"/>
    </source>
</evidence>
<reference evidence="1 2" key="1">
    <citation type="journal article" date="2024" name="Proc. Natl. Acad. Sci. U.S.A.">
        <title>The genetic regulatory architecture and epigenomic basis for age-related changes in rattlesnake venom.</title>
        <authorList>
            <person name="Hogan M.P."/>
            <person name="Holding M.L."/>
            <person name="Nystrom G.S."/>
            <person name="Colston T.J."/>
            <person name="Bartlett D.A."/>
            <person name="Mason A.J."/>
            <person name="Ellsworth S.A."/>
            <person name="Rautsaw R.M."/>
            <person name="Lawrence K.C."/>
            <person name="Strickland J.L."/>
            <person name="He B."/>
            <person name="Fraser P."/>
            <person name="Margres M.J."/>
            <person name="Gilbert D.M."/>
            <person name="Gibbs H.L."/>
            <person name="Parkinson C.L."/>
            <person name="Rokyta D.R."/>
        </authorList>
    </citation>
    <scope>NUCLEOTIDE SEQUENCE [LARGE SCALE GENOMIC DNA]</scope>
    <source>
        <strain evidence="1">DRR0105</strain>
    </source>
</reference>
<dbReference type="AlphaFoldDB" id="A0AAW1BZ48"/>
<protein>
    <submittedName>
        <fullName evidence="1">GABRA1: Gamma-aminobutyric acid receptor subunit alpha-1</fullName>
    </submittedName>
</protein>
<gene>
    <name evidence="1" type="ORF">NXF25_005466</name>
</gene>
<sequence>MEKLPYLLISRRKINYGQTSLQDEIKDNTTIFTRILDRLLDGYDNRLRPGLGVKPLVKKEEEYFHIKVSDWLLVLRTDWFKQIKDGVEE</sequence>
<keyword evidence="2" id="KW-1185">Reference proteome</keyword>
<evidence type="ECO:0000313" key="1">
    <source>
        <dbReference type="EMBL" id="KAK9406692.1"/>
    </source>
</evidence>
<proteinExistence type="predicted"/>